<comment type="similarity">
    <text evidence="7 15">In the N-terminal section; belongs to the PRA-CH family.</text>
</comment>
<dbReference type="SUPFAM" id="SSF101386">
    <property type="entry name" value="all-alpha NTP pyrophosphatases"/>
    <property type="match status" value="1"/>
</dbReference>
<evidence type="ECO:0000256" key="8">
    <source>
        <dbReference type="ARBA" id="ARBA00022490"/>
    </source>
</evidence>
<keyword evidence="12 15" id="KW-0067">ATP-binding</keyword>
<keyword evidence="8 15" id="KW-0963">Cytoplasm</keyword>
<dbReference type="Gene3D" id="3.10.20.810">
    <property type="entry name" value="Phosphoribosyl-AMP cyclohydrolase"/>
    <property type="match status" value="1"/>
</dbReference>
<dbReference type="SUPFAM" id="SSF141734">
    <property type="entry name" value="HisI-like"/>
    <property type="match status" value="1"/>
</dbReference>
<dbReference type="InterPro" id="IPR008179">
    <property type="entry name" value="HisE"/>
</dbReference>
<dbReference type="NCBIfam" id="NF002747">
    <property type="entry name" value="PRK02759.1"/>
    <property type="match status" value="1"/>
</dbReference>
<evidence type="ECO:0000256" key="12">
    <source>
        <dbReference type="ARBA" id="ARBA00022840"/>
    </source>
</evidence>
<evidence type="ECO:0000256" key="10">
    <source>
        <dbReference type="ARBA" id="ARBA00022741"/>
    </source>
</evidence>
<dbReference type="Proteomes" id="UP001228690">
    <property type="component" value="Chromosome"/>
</dbReference>
<dbReference type="InterPro" id="IPR021130">
    <property type="entry name" value="PRib-ATP_PPHydrolase-like"/>
</dbReference>
<evidence type="ECO:0000256" key="11">
    <source>
        <dbReference type="ARBA" id="ARBA00022801"/>
    </source>
</evidence>
<dbReference type="EC" id="3.6.1.31" evidence="15"/>
<evidence type="ECO:0000313" key="17">
    <source>
        <dbReference type="EMBL" id="WGK69827.1"/>
    </source>
</evidence>
<comment type="subcellular location">
    <subcellularLocation>
        <location evidence="3 15">Cytoplasm</location>
    </subcellularLocation>
</comment>
<feature type="region of interest" description="Phosphoribosyl-ATP pyrophosphohydrolase" evidence="15">
    <location>
        <begin position="168"/>
        <end position="293"/>
    </location>
</feature>
<gene>
    <name evidence="15 17" type="primary">hisIE</name>
    <name evidence="15" type="synonym">hisI</name>
    <name evidence="17" type="ORF">P0082_02905</name>
</gene>
<keyword evidence="11 15" id="KW-0378">Hydrolase</keyword>
<evidence type="ECO:0000256" key="2">
    <source>
        <dbReference type="ARBA" id="ARBA00001460"/>
    </source>
</evidence>
<keyword evidence="13 15" id="KW-0368">Histidine biosynthesis</keyword>
<comment type="catalytic activity">
    <reaction evidence="1 15">
        <text>1-(5-phospho-beta-D-ribosyl)-5'-AMP + H2O = 1-(5-phospho-beta-D-ribosyl)-5-[(5-phospho-beta-D-ribosylamino)methylideneamino]imidazole-4-carboxamide</text>
        <dbReference type="Rhea" id="RHEA:20049"/>
        <dbReference type="ChEBI" id="CHEBI:15377"/>
        <dbReference type="ChEBI" id="CHEBI:58435"/>
        <dbReference type="ChEBI" id="CHEBI:59457"/>
        <dbReference type="EC" id="3.5.4.19"/>
    </reaction>
</comment>
<evidence type="ECO:0000256" key="5">
    <source>
        <dbReference type="ARBA" id="ARBA00005204"/>
    </source>
</evidence>
<dbReference type="GO" id="GO:0004635">
    <property type="term" value="F:phosphoribosyl-AMP cyclohydrolase activity"/>
    <property type="evidence" value="ECO:0007669"/>
    <property type="project" value="UniProtKB-EC"/>
</dbReference>
<dbReference type="InterPro" id="IPR002496">
    <property type="entry name" value="PRib_AMP_CycHydrolase_dom"/>
</dbReference>
<reference evidence="17 18" key="1">
    <citation type="submission" date="2023-04" db="EMBL/GenBank/DDBJ databases">
        <title>Spirochaete genome identified in red abalone sample constitutes a novel genus.</title>
        <authorList>
            <person name="Sharma S.P."/>
            <person name="Purcell C.M."/>
            <person name="Hyde J.R."/>
            <person name="Severin A.J."/>
        </authorList>
    </citation>
    <scope>NUCLEOTIDE SEQUENCE [LARGE SCALE GENOMIC DNA]</scope>
    <source>
        <strain evidence="17 18">SP-2023</strain>
    </source>
</reference>
<evidence type="ECO:0000256" key="7">
    <source>
        <dbReference type="ARBA" id="ARBA00008299"/>
    </source>
</evidence>
<evidence type="ECO:0000256" key="15">
    <source>
        <dbReference type="HAMAP-Rule" id="MF_01019"/>
    </source>
</evidence>
<dbReference type="Pfam" id="PF01502">
    <property type="entry name" value="PRA-CH"/>
    <property type="match status" value="1"/>
</dbReference>
<dbReference type="PANTHER" id="PTHR42945">
    <property type="entry name" value="HISTIDINE BIOSYNTHESIS BIFUNCTIONAL PROTEIN"/>
    <property type="match status" value="1"/>
</dbReference>
<keyword evidence="18" id="KW-1185">Reference proteome</keyword>
<evidence type="ECO:0000256" key="4">
    <source>
        <dbReference type="ARBA" id="ARBA00005169"/>
    </source>
</evidence>
<evidence type="ECO:0000256" key="9">
    <source>
        <dbReference type="ARBA" id="ARBA00022605"/>
    </source>
</evidence>
<dbReference type="EMBL" id="CP123443">
    <property type="protein sequence ID" value="WGK69827.1"/>
    <property type="molecule type" value="Genomic_DNA"/>
</dbReference>
<feature type="domain" description="Phosphoribosyl-AMP cyclohydrolase" evidence="16">
    <location>
        <begin position="57"/>
        <end position="129"/>
    </location>
</feature>
<dbReference type="InterPro" id="IPR038019">
    <property type="entry name" value="PRib_AMP_CycHydrolase_sf"/>
</dbReference>
<sequence length="293" mass="33201">MNTESFPNDTPRRIRRSELTTKEQWQDWLRAHPIDWEKINGLLPAIVQDERTRQVLMQGFMNPESLKQSLDSGKVTFFSRSRQRLWCKGESSGNFLYIRELALDCDRDSLLILAQPCGPTCHEGSNSCYSVPCKNDAPAELHRLGSGFSLSPEQPGHEGRESLGLGWLGALEQIIRQRRLKAHDSETHSNGTQKDSYVQHLFAQGLQRMAQKVGEEGVEVALAAMALKQAQTSDNTQKQTEQELRHELAAEAGDLLFHLAVLLQACDMSLQDAIEILEQRHRKSLDKQRTENE</sequence>
<dbReference type="GO" id="GO:0004636">
    <property type="term" value="F:phosphoribosyl-ATP diphosphatase activity"/>
    <property type="evidence" value="ECO:0007669"/>
    <property type="project" value="UniProtKB-EC"/>
</dbReference>
<feature type="region of interest" description="Phosphoribosyl-AMP cyclohydrolase" evidence="15">
    <location>
        <begin position="1"/>
        <end position="167"/>
    </location>
</feature>
<keyword evidence="14 15" id="KW-0511">Multifunctional enzyme</keyword>
<protein>
    <recommendedName>
        <fullName evidence="15">Histidine biosynthesis bifunctional protein HisIE</fullName>
    </recommendedName>
    <domain>
        <recommendedName>
            <fullName evidence="15">Phosphoribosyl-AMP cyclohydrolase</fullName>
            <shortName evidence="15">PRA-CH</shortName>
            <ecNumber evidence="15">3.5.4.19</ecNumber>
        </recommendedName>
    </domain>
    <domain>
        <recommendedName>
            <fullName evidence="15">Phosphoribosyl-ATP pyrophosphatase</fullName>
            <shortName evidence="15">PRA-PH</shortName>
            <ecNumber evidence="15">3.6.1.31</ecNumber>
        </recommendedName>
    </domain>
</protein>
<evidence type="ECO:0000256" key="14">
    <source>
        <dbReference type="ARBA" id="ARBA00023268"/>
    </source>
</evidence>
<accession>A0ABY8MII1</accession>
<comment type="pathway">
    <text evidence="4 15">Amino-acid biosynthesis; L-histidine biosynthesis; L-histidine from 5-phospho-alpha-D-ribose 1-diphosphate: step 3/9.</text>
</comment>
<dbReference type="InterPro" id="IPR023019">
    <property type="entry name" value="His_synth_HisIE"/>
</dbReference>
<proteinExistence type="inferred from homology"/>
<evidence type="ECO:0000256" key="13">
    <source>
        <dbReference type="ARBA" id="ARBA00023102"/>
    </source>
</evidence>
<dbReference type="EC" id="3.5.4.19" evidence="15"/>
<comment type="pathway">
    <text evidence="5 15">Amino-acid biosynthesis; L-histidine biosynthesis; L-histidine from 5-phospho-alpha-D-ribose 1-diphosphate: step 2/9.</text>
</comment>
<dbReference type="PANTHER" id="PTHR42945:SF9">
    <property type="entry name" value="HISTIDINE BIOSYNTHESIS BIFUNCTIONAL PROTEIN HISIE"/>
    <property type="match status" value="1"/>
</dbReference>
<name>A0ABY8MII1_9SPIO</name>
<dbReference type="RefSeq" id="WP_326928019.1">
    <property type="nucleotide sequence ID" value="NZ_CP123443.1"/>
</dbReference>
<evidence type="ECO:0000259" key="16">
    <source>
        <dbReference type="Pfam" id="PF01502"/>
    </source>
</evidence>
<evidence type="ECO:0000256" key="6">
    <source>
        <dbReference type="ARBA" id="ARBA00007731"/>
    </source>
</evidence>
<dbReference type="Pfam" id="PF01503">
    <property type="entry name" value="PRA-PH"/>
    <property type="match status" value="1"/>
</dbReference>
<comment type="catalytic activity">
    <reaction evidence="2 15">
        <text>1-(5-phospho-beta-D-ribosyl)-ATP + H2O = 1-(5-phospho-beta-D-ribosyl)-5'-AMP + diphosphate + H(+)</text>
        <dbReference type="Rhea" id="RHEA:22828"/>
        <dbReference type="ChEBI" id="CHEBI:15377"/>
        <dbReference type="ChEBI" id="CHEBI:15378"/>
        <dbReference type="ChEBI" id="CHEBI:33019"/>
        <dbReference type="ChEBI" id="CHEBI:59457"/>
        <dbReference type="ChEBI" id="CHEBI:73183"/>
        <dbReference type="EC" id="3.6.1.31"/>
    </reaction>
</comment>
<dbReference type="Gene3D" id="1.10.287.1080">
    <property type="entry name" value="MazG-like"/>
    <property type="match status" value="1"/>
</dbReference>
<evidence type="ECO:0000256" key="3">
    <source>
        <dbReference type="ARBA" id="ARBA00004496"/>
    </source>
</evidence>
<keyword evidence="10 15" id="KW-0547">Nucleotide-binding</keyword>
<keyword evidence="9 15" id="KW-0028">Amino-acid biosynthesis</keyword>
<comment type="similarity">
    <text evidence="6 15">In the C-terminal section; belongs to the PRA-PH family.</text>
</comment>
<organism evidence="17 18">
    <name type="scientific">Candidatus Haliotispira prima</name>
    <dbReference type="NCBI Taxonomy" id="3034016"/>
    <lineage>
        <taxon>Bacteria</taxon>
        <taxon>Pseudomonadati</taxon>
        <taxon>Spirochaetota</taxon>
        <taxon>Spirochaetia</taxon>
        <taxon>Spirochaetales</taxon>
        <taxon>Spirochaetaceae</taxon>
        <taxon>Candidatus Haliotispira</taxon>
    </lineage>
</organism>
<evidence type="ECO:0000313" key="18">
    <source>
        <dbReference type="Proteomes" id="UP001228690"/>
    </source>
</evidence>
<evidence type="ECO:0000256" key="1">
    <source>
        <dbReference type="ARBA" id="ARBA00000024"/>
    </source>
</evidence>
<dbReference type="CDD" id="cd11534">
    <property type="entry name" value="NTP-PPase_HisIE_like"/>
    <property type="match status" value="1"/>
</dbReference>
<dbReference type="HAMAP" id="MF_01019">
    <property type="entry name" value="HisIE"/>
    <property type="match status" value="1"/>
</dbReference>
<dbReference type="NCBIfam" id="TIGR03188">
    <property type="entry name" value="histidine_hisI"/>
    <property type="match status" value="1"/>
</dbReference>